<organism evidence="1">
    <name type="scientific">bioreactor metagenome</name>
    <dbReference type="NCBI Taxonomy" id="1076179"/>
    <lineage>
        <taxon>unclassified sequences</taxon>
        <taxon>metagenomes</taxon>
        <taxon>ecological metagenomes</taxon>
    </lineage>
</organism>
<accession>A0A645GT55</accession>
<dbReference type="EMBL" id="VSSQ01080086">
    <property type="protein sequence ID" value="MPN29406.1"/>
    <property type="molecule type" value="Genomic_DNA"/>
</dbReference>
<evidence type="ECO:0000313" key="1">
    <source>
        <dbReference type="EMBL" id="MPN29406.1"/>
    </source>
</evidence>
<name>A0A645GT55_9ZZZZ</name>
<protein>
    <submittedName>
        <fullName evidence="1">Uncharacterized protein</fullName>
    </submittedName>
</protein>
<sequence>MIDHGPGISQQPFCFLFLFLFPGCDPDSAHEQCDGLDIIVRVIGLLVRKTDNGNDMIVFKYRQRHKIMNADMAFRIAFFLWIR</sequence>
<proteinExistence type="predicted"/>
<reference evidence="1" key="1">
    <citation type="submission" date="2019-08" db="EMBL/GenBank/DDBJ databases">
        <authorList>
            <person name="Kucharzyk K."/>
            <person name="Murdoch R.W."/>
            <person name="Higgins S."/>
            <person name="Loffler F."/>
        </authorList>
    </citation>
    <scope>NUCLEOTIDE SEQUENCE</scope>
</reference>
<dbReference type="AlphaFoldDB" id="A0A645GT55"/>
<gene>
    <name evidence="1" type="ORF">SDC9_176859</name>
</gene>
<comment type="caution">
    <text evidence="1">The sequence shown here is derived from an EMBL/GenBank/DDBJ whole genome shotgun (WGS) entry which is preliminary data.</text>
</comment>